<feature type="domain" description="Putative amidase" evidence="1">
    <location>
        <begin position="91"/>
        <end position="242"/>
    </location>
</feature>
<dbReference type="PANTHER" id="PTHR40032">
    <property type="entry name" value="EXPORTED PROTEIN-RELATED"/>
    <property type="match status" value="1"/>
</dbReference>
<evidence type="ECO:0000313" key="2">
    <source>
        <dbReference type="EMBL" id="RKL65623.1"/>
    </source>
</evidence>
<dbReference type="PANTHER" id="PTHR40032:SF1">
    <property type="entry name" value="EXPORTED PROTEIN"/>
    <property type="match status" value="1"/>
</dbReference>
<dbReference type="EMBL" id="PDOE01000014">
    <property type="protein sequence ID" value="RKL65623.1"/>
    <property type="molecule type" value="Genomic_DNA"/>
</dbReference>
<accession>A0A3A9K7I5</accession>
<gene>
    <name evidence="2" type="ORF">CR203_19860</name>
</gene>
<evidence type="ECO:0000313" key="3">
    <source>
        <dbReference type="Proteomes" id="UP000281498"/>
    </source>
</evidence>
<keyword evidence="3" id="KW-1185">Reference proteome</keyword>
<reference evidence="2 3" key="1">
    <citation type="submission" date="2017-10" db="EMBL/GenBank/DDBJ databases">
        <title>Bacillus sp. nov., a halophilic bacterium isolated from a Keqin Lake.</title>
        <authorList>
            <person name="Wang H."/>
        </authorList>
    </citation>
    <scope>NUCLEOTIDE SEQUENCE [LARGE SCALE GENOMIC DNA]</scope>
    <source>
        <strain evidence="2 3">KCTC 13187</strain>
    </source>
</reference>
<organism evidence="2 3">
    <name type="scientific">Salipaludibacillus neizhouensis</name>
    <dbReference type="NCBI Taxonomy" id="885475"/>
    <lineage>
        <taxon>Bacteria</taxon>
        <taxon>Bacillati</taxon>
        <taxon>Bacillota</taxon>
        <taxon>Bacilli</taxon>
        <taxon>Bacillales</taxon>
        <taxon>Bacillaceae</taxon>
    </lineage>
</organism>
<proteinExistence type="predicted"/>
<name>A0A3A9K7I5_9BACI</name>
<dbReference type="Proteomes" id="UP000281498">
    <property type="component" value="Unassembled WGS sequence"/>
</dbReference>
<dbReference type="OrthoDB" id="9812429at2"/>
<dbReference type="InterPro" id="IPR024301">
    <property type="entry name" value="Amidase_6"/>
</dbReference>
<evidence type="ECO:0000259" key="1">
    <source>
        <dbReference type="Pfam" id="PF12671"/>
    </source>
</evidence>
<dbReference type="AlphaFoldDB" id="A0A3A9K7I5"/>
<comment type="caution">
    <text evidence="2">The sequence shown here is derived from an EMBL/GenBank/DDBJ whole genome shotgun (WGS) entry which is preliminary data.</text>
</comment>
<sequence>MKNSVDVEVLNHEHLGERVVFDYLMKITYFHFHKKKAYLEEINQYRRGVIDGEEMVDDYLVYPDGYSDNEEIDSYKKLDLITDQRNNERFEYERLAATRYAERWWDDYNPEYNSFDVDCTNYISQCLRAGGAPMKGIPNRGEGWWNTNENWSFSWAVAHSFRWYLSGSNSGLQAREVSSAEELMRGDVICYDFNGDGRWQHTTIVVDKDANRMPLVNAHTTNSRMRYWAYEDSTAWTPKINYKFFQIVEQSNLK</sequence>
<dbReference type="Pfam" id="PF12671">
    <property type="entry name" value="Amidase_6"/>
    <property type="match status" value="1"/>
</dbReference>
<protein>
    <recommendedName>
        <fullName evidence="1">Putative amidase domain-containing protein</fullName>
    </recommendedName>
</protein>